<dbReference type="EMBL" id="CP035495">
    <property type="protein sequence ID" value="QAY64002.1"/>
    <property type="molecule type" value="Genomic_DNA"/>
</dbReference>
<dbReference type="Proteomes" id="UP000291758">
    <property type="component" value="Chromosome"/>
</dbReference>
<name>A0A4P6EMU9_9MICO</name>
<comment type="subcellular location">
    <subcellularLocation>
        <location evidence="1">Membrane</location>
        <topology evidence="1">Multi-pass membrane protein</topology>
    </subcellularLocation>
</comment>
<evidence type="ECO:0000256" key="2">
    <source>
        <dbReference type="ARBA" id="ARBA00022692"/>
    </source>
</evidence>
<sequence>MSARHSWTTWIAPALAGAVRVALGVLWLLEGTTKYHAHFGSADIRLVADSARGNSRVPEFHKAFASDILTPFADVFGVVVPLVEVGLGIALVLGVASLPAACLSVMTLMVYWLSDQLIGQYPVAVLLSAVVLVAPVSATRFSVGALIRRRVAEGSPLAPWTVGLRARWW</sequence>
<dbReference type="OrthoDB" id="4981738at2"/>
<evidence type="ECO:0000256" key="4">
    <source>
        <dbReference type="ARBA" id="ARBA00023136"/>
    </source>
</evidence>
<evidence type="ECO:0000313" key="6">
    <source>
        <dbReference type="EMBL" id="QAY64002.1"/>
    </source>
</evidence>
<evidence type="ECO:0000256" key="1">
    <source>
        <dbReference type="ARBA" id="ARBA00004141"/>
    </source>
</evidence>
<proteinExistence type="predicted"/>
<dbReference type="Pfam" id="PF07681">
    <property type="entry name" value="DoxX"/>
    <property type="match status" value="1"/>
</dbReference>
<dbReference type="KEGG" id="xyl:ET495_13070"/>
<feature type="transmembrane region" description="Helical" evidence="5">
    <location>
        <begin position="7"/>
        <end position="29"/>
    </location>
</feature>
<evidence type="ECO:0000256" key="5">
    <source>
        <dbReference type="SAM" id="Phobius"/>
    </source>
</evidence>
<keyword evidence="3 5" id="KW-1133">Transmembrane helix</keyword>
<keyword evidence="4 5" id="KW-0472">Membrane</keyword>
<evidence type="ECO:0000313" key="7">
    <source>
        <dbReference type="Proteomes" id="UP000291758"/>
    </source>
</evidence>
<feature type="transmembrane region" description="Helical" evidence="5">
    <location>
        <begin position="119"/>
        <end position="141"/>
    </location>
</feature>
<dbReference type="AlphaFoldDB" id="A0A4P6EMU9"/>
<dbReference type="RefSeq" id="WP_129205161.1">
    <property type="nucleotide sequence ID" value="NZ_CP035495.1"/>
</dbReference>
<evidence type="ECO:0000256" key="3">
    <source>
        <dbReference type="ARBA" id="ARBA00022989"/>
    </source>
</evidence>
<dbReference type="GO" id="GO:0016020">
    <property type="term" value="C:membrane"/>
    <property type="evidence" value="ECO:0007669"/>
    <property type="project" value="UniProtKB-SubCell"/>
</dbReference>
<reference evidence="6 7" key="1">
    <citation type="submission" date="2019-01" db="EMBL/GenBank/DDBJ databases">
        <title>Genome sequencing of strain 2JSPR-7.</title>
        <authorList>
            <person name="Heo J."/>
            <person name="Kim S.-J."/>
            <person name="Kim J.-S."/>
            <person name="Hong S.-B."/>
            <person name="Kwon S.-W."/>
        </authorList>
    </citation>
    <scope>NUCLEOTIDE SEQUENCE [LARGE SCALE GENOMIC DNA]</scope>
    <source>
        <strain evidence="6 7">2JSPR-7</strain>
    </source>
</reference>
<dbReference type="InterPro" id="IPR032808">
    <property type="entry name" value="DoxX"/>
</dbReference>
<protein>
    <submittedName>
        <fullName evidence="6">DoxX family membrane protein</fullName>
    </submittedName>
</protein>
<keyword evidence="2 5" id="KW-0812">Transmembrane</keyword>
<organism evidence="6 7">
    <name type="scientific">Xylanimonas allomyrinae</name>
    <dbReference type="NCBI Taxonomy" id="2509459"/>
    <lineage>
        <taxon>Bacteria</taxon>
        <taxon>Bacillati</taxon>
        <taxon>Actinomycetota</taxon>
        <taxon>Actinomycetes</taxon>
        <taxon>Micrococcales</taxon>
        <taxon>Promicromonosporaceae</taxon>
        <taxon>Xylanimonas</taxon>
    </lineage>
</organism>
<keyword evidence="7" id="KW-1185">Reference proteome</keyword>
<accession>A0A4P6EMU9</accession>
<gene>
    <name evidence="6" type="ORF">ET495_13070</name>
</gene>